<feature type="coiled-coil region" evidence="1">
    <location>
        <begin position="379"/>
        <end position="406"/>
    </location>
</feature>
<evidence type="ECO:0000256" key="2">
    <source>
        <dbReference type="SAM" id="MobiDB-lite"/>
    </source>
</evidence>
<reference evidence="4 5" key="1">
    <citation type="submission" date="2021-06" db="EMBL/GenBank/DDBJ databases">
        <authorList>
            <person name="Kallberg Y."/>
            <person name="Tangrot J."/>
            <person name="Rosling A."/>
        </authorList>
    </citation>
    <scope>NUCLEOTIDE SEQUENCE [LARGE SCALE GENOMIC DNA]</scope>
    <source>
        <strain evidence="4 5">120-4 pot B 10/14</strain>
    </source>
</reference>
<evidence type="ECO:0000256" key="3">
    <source>
        <dbReference type="SAM" id="Phobius"/>
    </source>
</evidence>
<feature type="compositionally biased region" description="Basic and acidic residues" evidence="2">
    <location>
        <begin position="521"/>
        <end position="539"/>
    </location>
</feature>
<keyword evidence="3" id="KW-0472">Membrane</keyword>
<organism evidence="4 5">
    <name type="scientific">Gigaspora margarita</name>
    <dbReference type="NCBI Taxonomy" id="4874"/>
    <lineage>
        <taxon>Eukaryota</taxon>
        <taxon>Fungi</taxon>
        <taxon>Fungi incertae sedis</taxon>
        <taxon>Mucoromycota</taxon>
        <taxon>Glomeromycotina</taxon>
        <taxon>Glomeromycetes</taxon>
        <taxon>Diversisporales</taxon>
        <taxon>Gigasporaceae</taxon>
        <taxon>Gigaspora</taxon>
    </lineage>
</organism>
<dbReference type="InterPro" id="IPR027417">
    <property type="entry name" value="P-loop_NTPase"/>
</dbReference>
<dbReference type="Gene3D" id="3.40.50.300">
    <property type="entry name" value="P-loop containing nucleotide triphosphate hydrolases"/>
    <property type="match status" value="1"/>
</dbReference>
<keyword evidence="1" id="KW-0175">Coiled coil</keyword>
<feature type="transmembrane region" description="Helical" evidence="3">
    <location>
        <begin position="34"/>
        <end position="53"/>
    </location>
</feature>
<feature type="region of interest" description="Disordered" evidence="2">
    <location>
        <begin position="520"/>
        <end position="559"/>
    </location>
</feature>
<evidence type="ECO:0000313" key="5">
    <source>
        <dbReference type="Proteomes" id="UP000789901"/>
    </source>
</evidence>
<keyword evidence="3" id="KW-1133">Transmembrane helix</keyword>
<evidence type="ECO:0000256" key="1">
    <source>
        <dbReference type="SAM" id="Coils"/>
    </source>
</evidence>
<sequence>MQKEKPEPRELTNDERKKIEALEQTSENKQKEQLQMLLIIGIVGIGYYFFFFLPEQRNSAKKEIEEAFNANSPVTATDLDNNFKFSESMIEAIETRKKELDEKKFRNIQEAKENAIKSIKEFAEKEIKAIPSFEKELKKFYKKINSASENDDIPSIEEKKHDRAEELKLRAEALVNPIRGERDKSNIDNNATLYGAPRTGKSIVVEKLAYKADLYPLVIIQGSALTPTINDQKCGIDNFKKFIYTICDINNTLVDDFGFPVNSESGEPRYIFFVDEANQVSENTFALATNHLSEIDEAVYQPGRLANRLCFISRFNIIHFEESFLGRKIKGIPLGEFLQFFWQKFDSGELWDKDFDGKFTNPREPKIQDVVVQASNHISNSLDTRLKELNDNVDKVIEEIQVANNVFSENFNNAVEQITAAIGGTCYCAKKAVDAYGKHSKRQKEKLALKGKSMEEARKENERLNSINRDLDDKLRQNEEKEKKLEKQIADIKKELDDPNISKKREEELRGQLGFLQTQLDDLRKNSKSYRDEIKRNNEQTKNNSRIISGVASNPDDKH</sequence>
<protein>
    <submittedName>
        <fullName evidence="4">11461_t:CDS:1</fullName>
    </submittedName>
</protein>
<feature type="region of interest" description="Disordered" evidence="2">
    <location>
        <begin position="444"/>
        <end position="483"/>
    </location>
</feature>
<name>A0ABN7VC17_GIGMA</name>
<evidence type="ECO:0000313" key="4">
    <source>
        <dbReference type="EMBL" id="CAG8754124.1"/>
    </source>
</evidence>
<keyword evidence="3" id="KW-0812">Transmembrane</keyword>
<accession>A0ABN7VC17</accession>
<feature type="compositionally biased region" description="Basic and acidic residues" evidence="2">
    <location>
        <begin position="445"/>
        <end position="483"/>
    </location>
</feature>
<dbReference type="SUPFAM" id="SSF52540">
    <property type="entry name" value="P-loop containing nucleoside triphosphate hydrolases"/>
    <property type="match status" value="1"/>
</dbReference>
<proteinExistence type="predicted"/>
<comment type="caution">
    <text evidence="4">The sequence shown here is derived from an EMBL/GenBank/DDBJ whole genome shotgun (WGS) entry which is preliminary data.</text>
</comment>
<gene>
    <name evidence="4" type="ORF">GMARGA_LOCUS16726</name>
</gene>
<dbReference type="Proteomes" id="UP000789901">
    <property type="component" value="Unassembled WGS sequence"/>
</dbReference>
<dbReference type="EMBL" id="CAJVQB010012258">
    <property type="protein sequence ID" value="CAG8754124.1"/>
    <property type="molecule type" value="Genomic_DNA"/>
</dbReference>
<keyword evidence="5" id="KW-1185">Reference proteome</keyword>
<feature type="region of interest" description="Disordered" evidence="2">
    <location>
        <begin position="1"/>
        <end position="26"/>
    </location>
</feature>